<dbReference type="OrthoDB" id="9798830at2"/>
<dbReference type="InterPro" id="IPR034660">
    <property type="entry name" value="DinB/YfiT-like"/>
</dbReference>
<dbReference type="InterPro" id="IPR024775">
    <property type="entry name" value="DinB-like"/>
</dbReference>
<keyword evidence="3" id="KW-1185">Reference proteome</keyword>
<dbReference type="AlphaFoldDB" id="A0A372L8E6"/>
<dbReference type="Pfam" id="PF12867">
    <property type="entry name" value="DinB_2"/>
    <property type="match status" value="1"/>
</dbReference>
<dbReference type="Gene3D" id="1.20.120.450">
    <property type="entry name" value="dinb family like domain"/>
    <property type="match status" value="1"/>
</dbReference>
<protein>
    <submittedName>
        <fullName evidence="2">DinB family protein</fullName>
    </submittedName>
</protein>
<sequence length="162" mass="18517">MDKKSVLLQQLTMLHNRDGWFVSFDHAVKGLTSEQASWKTGESTNSIWEIVNHLRFWNQRYLNSFKGIVTGKMEGDNDSTFINLDHLNWAETIASVVEIFREWHNAVKECEQEKLDSPVPHDSGTTWGQALSNLTIHTAYHIGQIVHIRKTQGSWGPELGVD</sequence>
<evidence type="ECO:0000313" key="3">
    <source>
        <dbReference type="Proteomes" id="UP000262939"/>
    </source>
</evidence>
<proteinExistence type="predicted"/>
<name>A0A372L8E6_9BACI</name>
<accession>A0A372L8E6</accession>
<evidence type="ECO:0000313" key="2">
    <source>
        <dbReference type="EMBL" id="RFU61623.1"/>
    </source>
</evidence>
<dbReference type="Proteomes" id="UP000262939">
    <property type="component" value="Unassembled WGS sequence"/>
</dbReference>
<dbReference type="EMBL" id="QVTD01000013">
    <property type="protein sequence ID" value="RFU61623.1"/>
    <property type="molecule type" value="Genomic_DNA"/>
</dbReference>
<gene>
    <name evidence="2" type="ORF">D0466_17640</name>
</gene>
<organism evidence="2 3">
    <name type="scientific">Peribacillus glennii</name>
    <dbReference type="NCBI Taxonomy" id="2303991"/>
    <lineage>
        <taxon>Bacteria</taxon>
        <taxon>Bacillati</taxon>
        <taxon>Bacillota</taxon>
        <taxon>Bacilli</taxon>
        <taxon>Bacillales</taxon>
        <taxon>Bacillaceae</taxon>
        <taxon>Peribacillus</taxon>
    </lineage>
</organism>
<reference evidence="2 3" key="1">
    <citation type="submission" date="2018-08" db="EMBL/GenBank/DDBJ databases">
        <title>Bacillus chawlae sp. nov., Bacillus glennii sp. nov., and Bacillus saganii sp. nov. Isolated from the Vehicle Assembly Building at Kennedy Space Center where the Viking Spacecraft were Assembled.</title>
        <authorList>
            <person name="Seuylemezian A."/>
            <person name="Vaishampayan P."/>
        </authorList>
    </citation>
    <scope>NUCLEOTIDE SEQUENCE [LARGE SCALE GENOMIC DNA]</scope>
    <source>
        <strain evidence="2 3">V44-8</strain>
    </source>
</reference>
<feature type="domain" description="DinB-like" evidence="1">
    <location>
        <begin position="24"/>
        <end position="145"/>
    </location>
</feature>
<evidence type="ECO:0000259" key="1">
    <source>
        <dbReference type="Pfam" id="PF12867"/>
    </source>
</evidence>
<comment type="caution">
    <text evidence="2">The sequence shown here is derived from an EMBL/GenBank/DDBJ whole genome shotgun (WGS) entry which is preliminary data.</text>
</comment>
<dbReference type="SUPFAM" id="SSF109854">
    <property type="entry name" value="DinB/YfiT-like putative metalloenzymes"/>
    <property type="match status" value="1"/>
</dbReference>